<dbReference type="GeneID" id="26137174"/>
<proteinExistence type="predicted"/>
<gene>
    <name evidence="2" type="ORF">TBCH5v1_1940</name>
</gene>
<dbReference type="EMBL" id="CP013050">
    <property type="protein sequence ID" value="ALM75845.1"/>
    <property type="molecule type" value="Genomic_DNA"/>
</dbReference>
<sequence>MRKVLSVILSVLFLVSVAGAVQGFNFKVNSTNSIIVLPTTKIVNGQPLHIGEDAITGSKLGALLVLKGIREVTYSTYVDVPIEYHSVLIQDNNQYYKLNSVDMPDVGINVGDSPVGDTIVVAVNFSRVLYNDTIKKAQFNDKSVEIIFNENTTPLNLGGETAKIVSTVVDGKDTMYIYSYEENSGSKALGETLTINGWKIKFRDIDTEQEKTLVDISFPSGFVRTDTLYKNKYYILYVDANGDEDFEPFDSYPSARIQELLQAGIKKMLIISPTDFFVGIGGTRQVTYKYEYYEKVRMYQDGEVYEGQWIWDIDPTNNLFVLYLHVDPDNNFPKVVLDDGQMLKLPIDGLNIQPVFAKDENGEITGIAGYRFVRIDTVKKKVTVKTVKADVIDDVNKLIIEDTQLTKLPSDKNVIIVGGWVSNKAWKLLEQVYGSSTIQSIKDEIMNKGYVVKVLDNPNNPEYKVIILAGKDYTLTRKAVEEFMNKI</sequence>
<name>A0A0S1XDK8_THEBA</name>
<dbReference type="AlphaFoldDB" id="A0A0S1XDK8"/>
<dbReference type="Pfam" id="PF05124">
    <property type="entry name" value="S_layer_C"/>
    <property type="match status" value="1"/>
</dbReference>
<evidence type="ECO:0000313" key="3">
    <source>
        <dbReference type="Proteomes" id="UP000066042"/>
    </source>
</evidence>
<dbReference type="PATRIC" id="fig|55802.8.peg.1923"/>
<evidence type="ECO:0000259" key="1">
    <source>
        <dbReference type="Pfam" id="PF05124"/>
    </source>
</evidence>
<accession>A0A0S1XDK8</accession>
<dbReference type="RefSeq" id="WP_056934358.1">
    <property type="nucleotide sequence ID" value="NZ_CP013050.1"/>
</dbReference>
<organism evidence="2 3">
    <name type="scientific">Thermococcus barophilus</name>
    <dbReference type="NCBI Taxonomy" id="55802"/>
    <lineage>
        <taxon>Archaea</taxon>
        <taxon>Methanobacteriati</taxon>
        <taxon>Methanobacteriota</taxon>
        <taxon>Thermococci</taxon>
        <taxon>Thermococcales</taxon>
        <taxon>Thermococcaceae</taxon>
        <taxon>Thermococcus</taxon>
    </lineage>
</organism>
<dbReference type="Proteomes" id="UP000066042">
    <property type="component" value="Chromosome"/>
</dbReference>
<feature type="domain" description="S-layer protein outer" evidence="1">
    <location>
        <begin position="93"/>
        <end position="487"/>
    </location>
</feature>
<protein>
    <submittedName>
        <fullName evidence="2">S-layer protein</fullName>
    </submittedName>
</protein>
<dbReference type="STRING" id="55802.TBCH5v1_1940"/>
<dbReference type="InterPro" id="IPR022651">
    <property type="entry name" value="S_layer_C"/>
</dbReference>
<evidence type="ECO:0000313" key="2">
    <source>
        <dbReference type="EMBL" id="ALM75845.1"/>
    </source>
</evidence>
<reference evidence="2 3" key="1">
    <citation type="journal article" date="2016" name="Genome Announc.">
        <title>Complete genome sequence of the hyperthermophilic and piezophilic archaeon Thermococcus barophilus Ch5, capable of growth at the expense of hydrogenogenesis from carbon monoxide and formate.</title>
        <authorList>
            <person name="Oger P."/>
            <person name="Sokolova T.G."/>
            <person name="Kozhevnikova D.A."/>
            <person name="Taranov E.A."/>
            <person name="Vannier P."/>
            <person name="Lee H.S."/>
            <person name="Kwon K.K."/>
            <person name="Kang S.G."/>
            <person name="Lee J.H."/>
            <person name="Bonch-Osmolovskaya E.A."/>
            <person name="Lebedinsky A.V."/>
        </authorList>
    </citation>
    <scope>NUCLEOTIDE SEQUENCE [LARGE SCALE GENOMIC DNA]</scope>
    <source>
        <strain evidence="3">Ch5</strain>
    </source>
</reference>